<dbReference type="GO" id="GO:0008770">
    <property type="term" value="F:[acyl-carrier-protein] phosphodiesterase activity"/>
    <property type="evidence" value="ECO:0007669"/>
    <property type="project" value="InterPro"/>
</dbReference>
<dbReference type="Pfam" id="PF04336">
    <property type="entry name" value="ACP_PD"/>
    <property type="match status" value="1"/>
</dbReference>
<dbReference type="Proteomes" id="UP000807785">
    <property type="component" value="Unassembled WGS sequence"/>
</dbReference>
<keyword evidence="1" id="KW-0444">Lipid biosynthesis</keyword>
<protein>
    <submittedName>
        <fullName evidence="4">DUF479 domain-containing protein</fullName>
    </submittedName>
</protein>
<gene>
    <name evidence="4" type="ORF">IPH26_14745</name>
</gene>
<reference evidence="4" key="1">
    <citation type="submission" date="2020-10" db="EMBL/GenBank/DDBJ databases">
        <title>Connecting structure to function with the recovery of over 1000 high-quality activated sludge metagenome-assembled genomes encoding full-length rRNA genes using long-read sequencing.</title>
        <authorList>
            <person name="Singleton C.M."/>
            <person name="Petriglieri F."/>
            <person name="Kristensen J.M."/>
            <person name="Kirkegaard R.H."/>
            <person name="Michaelsen T.Y."/>
            <person name="Andersen M.H."/>
            <person name="Karst S.M."/>
            <person name="Dueholm M.S."/>
            <person name="Nielsen P.H."/>
            <person name="Albertsen M."/>
        </authorList>
    </citation>
    <scope>NUCLEOTIDE SEQUENCE</scope>
    <source>
        <strain evidence="4">Bjer_18-Q3-R1-45_BAT3C.347</strain>
    </source>
</reference>
<dbReference type="PANTHER" id="PTHR38764:SF1">
    <property type="entry name" value="ACYL CARRIER PROTEIN PHOSPHODIESTERASE"/>
    <property type="match status" value="1"/>
</dbReference>
<evidence type="ECO:0000256" key="3">
    <source>
        <dbReference type="ARBA" id="ARBA00023098"/>
    </source>
</evidence>
<sequence>MNYLAHALLAGPQPASRLGAMLGDFVKGPLDAFAPRFPPEVVAGIALHRRIDSFAEGHAAFRASRQRVSSLRRRFSGVMVDMFYDHFLARHWPRFCAQPLEAFTAETYALLAHNRSLLPSRLAQALPRMQAADWLASYRSIESIGEALDRMATHRLRHENPLAGAVKELHADYAAYEADFRSFFPDALVYSATARATSPSPGKTP</sequence>
<accession>A0A9D7HLH2</accession>
<dbReference type="InterPro" id="IPR007431">
    <property type="entry name" value="ACP_PD"/>
</dbReference>
<dbReference type="PANTHER" id="PTHR38764">
    <property type="entry name" value="ACYL CARRIER PROTEIN PHOSPHODIESTERASE"/>
    <property type="match status" value="1"/>
</dbReference>
<evidence type="ECO:0000256" key="1">
    <source>
        <dbReference type="ARBA" id="ARBA00022516"/>
    </source>
</evidence>
<dbReference type="GO" id="GO:0006633">
    <property type="term" value="P:fatty acid biosynthetic process"/>
    <property type="evidence" value="ECO:0007669"/>
    <property type="project" value="InterPro"/>
</dbReference>
<dbReference type="AlphaFoldDB" id="A0A9D7HLH2"/>
<comment type="caution">
    <text evidence="4">The sequence shown here is derived from an EMBL/GenBank/DDBJ whole genome shotgun (WGS) entry which is preliminary data.</text>
</comment>
<name>A0A9D7HLH2_9PROT</name>
<dbReference type="PIRSF" id="PIRSF011489">
    <property type="entry name" value="DUF479"/>
    <property type="match status" value="1"/>
</dbReference>
<keyword evidence="3" id="KW-0443">Lipid metabolism</keyword>
<keyword evidence="2" id="KW-0378">Hydrolase</keyword>
<evidence type="ECO:0000313" key="4">
    <source>
        <dbReference type="EMBL" id="MBK6974137.1"/>
    </source>
</evidence>
<organism evidence="4 5">
    <name type="scientific">Candidatus Methylophosphatis roskildensis</name>
    <dbReference type="NCBI Taxonomy" id="2899263"/>
    <lineage>
        <taxon>Bacteria</taxon>
        <taxon>Pseudomonadati</taxon>
        <taxon>Pseudomonadota</taxon>
        <taxon>Betaproteobacteria</taxon>
        <taxon>Nitrosomonadales</taxon>
        <taxon>Sterolibacteriaceae</taxon>
        <taxon>Candidatus Methylophosphatis</taxon>
    </lineage>
</organism>
<proteinExistence type="predicted"/>
<evidence type="ECO:0000313" key="5">
    <source>
        <dbReference type="Proteomes" id="UP000807785"/>
    </source>
</evidence>
<dbReference type="EMBL" id="JADJEV010000004">
    <property type="protein sequence ID" value="MBK6974137.1"/>
    <property type="molecule type" value="Genomic_DNA"/>
</dbReference>
<evidence type="ECO:0000256" key="2">
    <source>
        <dbReference type="ARBA" id="ARBA00022801"/>
    </source>
</evidence>